<dbReference type="GO" id="GO:0001525">
    <property type="term" value="P:angiogenesis"/>
    <property type="evidence" value="ECO:0007669"/>
    <property type="project" value="TreeGrafter"/>
</dbReference>
<dbReference type="GO" id="GO:0008277">
    <property type="term" value="P:regulation of G protein-coupled receptor signaling pathway"/>
    <property type="evidence" value="ECO:0007669"/>
    <property type="project" value="InterPro"/>
</dbReference>
<dbReference type="GO" id="GO:0015026">
    <property type="term" value="F:coreceptor activity"/>
    <property type="evidence" value="ECO:0007669"/>
    <property type="project" value="InterPro"/>
</dbReference>
<dbReference type="AlphaFoldDB" id="A0A7L3WQ68"/>
<evidence type="ECO:0000256" key="4">
    <source>
        <dbReference type="ARBA" id="ARBA00022475"/>
    </source>
</evidence>
<keyword evidence="10" id="KW-0675">Receptor</keyword>
<evidence type="ECO:0000256" key="3">
    <source>
        <dbReference type="ARBA" id="ARBA00022448"/>
    </source>
</evidence>
<keyword evidence="6 12" id="KW-0732">Signal</keyword>
<comment type="similarity">
    <text evidence="2">Belongs to the RAMP family.</text>
</comment>
<keyword evidence="9" id="KW-1015">Disulfide bond</keyword>
<keyword evidence="5 11" id="KW-0812">Transmembrane</keyword>
<keyword evidence="4" id="KW-1003">Cell membrane</keyword>
<evidence type="ECO:0000256" key="5">
    <source>
        <dbReference type="ARBA" id="ARBA00022692"/>
    </source>
</evidence>
<reference evidence="13 14" key="1">
    <citation type="submission" date="2019-09" db="EMBL/GenBank/DDBJ databases">
        <title>Bird 10,000 Genomes (B10K) Project - Family phase.</title>
        <authorList>
            <person name="Zhang G."/>
        </authorList>
    </citation>
    <scope>NUCLEOTIDE SEQUENCE [LARGE SCALE GENOMIC DNA]</scope>
    <source>
        <strain evidence="13">OUT-0055</strain>
        <tissue evidence="13">Blood</tissue>
    </source>
</reference>
<feature type="chain" id="PRO_5029721122" evidence="12">
    <location>
        <begin position="31"/>
        <end position="174"/>
    </location>
</feature>
<evidence type="ECO:0000256" key="1">
    <source>
        <dbReference type="ARBA" id="ARBA00004251"/>
    </source>
</evidence>
<dbReference type="Pfam" id="PF04901">
    <property type="entry name" value="RAMP"/>
    <property type="match status" value="1"/>
</dbReference>
<keyword evidence="14" id="KW-1185">Reference proteome</keyword>
<dbReference type="GO" id="GO:0043235">
    <property type="term" value="C:receptor complex"/>
    <property type="evidence" value="ECO:0007669"/>
    <property type="project" value="TreeGrafter"/>
</dbReference>
<sequence>MALRGQTGSGQLSRGLLLLWVLLGTELCHTSDIVKSFSQEARTIPPVAVLNRTTQSVEEKYTDVSQRCWEYFVELMSNVTESELCEWQVIRSPYSILQICLEGWADHLSYGYPNALAEQYIFQSHHRYFHNCTVEHHLDPPEDVLLAMIMVPICLIPFSVTVVIWRSKNGKTQP</sequence>
<dbReference type="GO" id="GO:0009986">
    <property type="term" value="C:cell surface"/>
    <property type="evidence" value="ECO:0007669"/>
    <property type="project" value="TreeGrafter"/>
</dbReference>
<name>A0A7L3WQ68_9GRUI</name>
<dbReference type="InterPro" id="IPR038126">
    <property type="entry name" value="RAMP_sf"/>
</dbReference>
<evidence type="ECO:0000256" key="12">
    <source>
        <dbReference type="SAM" id="SignalP"/>
    </source>
</evidence>
<comment type="caution">
    <text evidence="13">The sequence shown here is derived from an EMBL/GenBank/DDBJ whole genome shotgun (WGS) entry which is preliminary data.</text>
</comment>
<dbReference type="InterPro" id="IPR006985">
    <property type="entry name" value="RAMP"/>
</dbReference>
<evidence type="ECO:0000313" key="13">
    <source>
        <dbReference type="EMBL" id="NXV78504.1"/>
    </source>
</evidence>
<organism evidence="13 14">
    <name type="scientific">Atlantisia rogersi</name>
    <name type="common">Inaccessible Island rail</name>
    <dbReference type="NCBI Taxonomy" id="2478892"/>
    <lineage>
        <taxon>Eukaryota</taxon>
        <taxon>Metazoa</taxon>
        <taxon>Chordata</taxon>
        <taxon>Craniata</taxon>
        <taxon>Vertebrata</taxon>
        <taxon>Euteleostomi</taxon>
        <taxon>Archelosauria</taxon>
        <taxon>Archosauria</taxon>
        <taxon>Dinosauria</taxon>
        <taxon>Saurischia</taxon>
        <taxon>Theropoda</taxon>
        <taxon>Coelurosauria</taxon>
        <taxon>Aves</taxon>
        <taxon>Neognathae</taxon>
        <taxon>Neoaves</taxon>
        <taxon>Gruiformes</taxon>
        <taxon>Rallidae</taxon>
        <taxon>Atlantisia</taxon>
    </lineage>
</organism>
<dbReference type="GO" id="GO:0006886">
    <property type="term" value="P:intracellular protein transport"/>
    <property type="evidence" value="ECO:0007669"/>
    <property type="project" value="InterPro"/>
</dbReference>
<dbReference type="Gene3D" id="1.10.150.510">
    <property type="entry name" value="Receptor activity modifying family"/>
    <property type="match status" value="1"/>
</dbReference>
<dbReference type="EMBL" id="VZUJ01088033">
    <property type="protein sequence ID" value="NXV78504.1"/>
    <property type="molecule type" value="Genomic_DNA"/>
</dbReference>
<keyword evidence="3" id="KW-0813">Transport</keyword>
<dbReference type="GO" id="GO:0005886">
    <property type="term" value="C:plasma membrane"/>
    <property type="evidence" value="ECO:0007669"/>
    <property type="project" value="UniProtKB-SubCell"/>
</dbReference>
<feature type="transmembrane region" description="Helical" evidence="11">
    <location>
        <begin position="144"/>
        <end position="165"/>
    </location>
</feature>
<keyword evidence="7 11" id="KW-1133">Transmembrane helix</keyword>
<evidence type="ECO:0000256" key="8">
    <source>
        <dbReference type="ARBA" id="ARBA00023136"/>
    </source>
</evidence>
<evidence type="ECO:0000256" key="7">
    <source>
        <dbReference type="ARBA" id="ARBA00022989"/>
    </source>
</evidence>
<gene>
    <name evidence="13" type="primary">Ramp2</name>
    <name evidence="13" type="ORF">ATLROG_R11864</name>
</gene>
<keyword evidence="8 11" id="KW-0472">Membrane</keyword>
<evidence type="ECO:0000256" key="10">
    <source>
        <dbReference type="ARBA" id="ARBA00023170"/>
    </source>
</evidence>
<accession>A0A7L3WQ68</accession>
<dbReference type="GO" id="GO:0006816">
    <property type="term" value="P:calcium ion transport"/>
    <property type="evidence" value="ECO:0007669"/>
    <property type="project" value="TreeGrafter"/>
</dbReference>
<dbReference type="GO" id="GO:0072659">
    <property type="term" value="P:protein localization to plasma membrane"/>
    <property type="evidence" value="ECO:0007669"/>
    <property type="project" value="TreeGrafter"/>
</dbReference>
<comment type="subcellular location">
    <subcellularLocation>
        <location evidence="1">Cell membrane</location>
        <topology evidence="1">Single-pass type I membrane protein</topology>
    </subcellularLocation>
</comment>
<dbReference type="Proteomes" id="UP000518911">
    <property type="component" value="Unassembled WGS sequence"/>
</dbReference>
<evidence type="ECO:0000256" key="6">
    <source>
        <dbReference type="ARBA" id="ARBA00022729"/>
    </source>
</evidence>
<evidence type="ECO:0000256" key="2">
    <source>
        <dbReference type="ARBA" id="ARBA00007087"/>
    </source>
</evidence>
<dbReference type="PANTHER" id="PTHR14076:SF9">
    <property type="entry name" value="RECEPTOR ACTIVITY-MODIFYING PROTEIN 2"/>
    <property type="match status" value="1"/>
</dbReference>
<feature type="non-terminal residue" evidence="13">
    <location>
        <position position="1"/>
    </location>
</feature>
<proteinExistence type="inferred from homology"/>
<evidence type="ECO:0000313" key="14">
    <source>
        <dbReference type="Proteomes" id="UP000518911"/>
    </source>
</evidence>
<protein>
    <submittedName>
        <fullName evidence="13">RAMP2 protein</fullName>
    </submittedName>
</protein>
<feature type="non-terminal residue" evidence="13">
    <location>
        <position position="174"/>
    </location>
</feature>
<dbReference type="GO" id="GO:0007186">
    <property type="term" value="P:G protein-coupled receptor signaling pathway"/>
    <property type="evidence" value="ECO:0007669"/>
    <property type="project" value="TreeGrafter"/>
</dbReference>
<dbReference type="OrthoDB" id="9416539at2759"/>
<evidence type="ECO:0000256" key="9">
    <source>
        <dbReference type="ARBA" id="ARBA00023157"/>
    </source>
</evidence>
<dbReference type="PANTHER" id="PTHR14076">
    <property type="entry name" value="RECEPTOR ACTIVITY MODIFYING PROTEIN RAMP"/>
    <property type="match status" value="1"/>
</dbReference>
<feature type="signal peptide" evidence="12">
    <location>
        <begin position="1"/>
        <end position="30"/>
    </location>
</feature>
<evidence type="ECO:0000256" key="11">
    <source>
        <dbReference type="SAM" id="Phobius"/>
    </source>
</evidence>
<dbReference type="GO" id="GO:0032870">
    <property type="term" value="P:cellular response to hormone stimulus"/>
    <property type="evidence" value="ECO:0007669"/>
    <property type="project" value="TreeGrafter"/>
</dbReference>
<dbReference type="GO" id="GO:0031623">
    <property type="term" value="P:receptor internalization"/>
    <property type="evidence" value="ECO:0007669"/>
    <property type="project" value="TreeGrafter"/>
</dbReference>